<reference evidence="4" key="1">
    <citation type="submission" date="2020-06" db="EMBL/GenBank/DDBJ databases">
        <authorList>
            <person name="Ji K."/>
            <person name="Li J."/>
        </authorList>
    </citation>
    <scope>NUCLEOTIDE SEQUENCE</scope>
    <source>
        <strain evidence="4">JKM2019</strain>
        <tissue evidence="4">Whole body</tissue>
    </source>
</reference>
<evidence type="ECO:0000256" key="2">
    <source>
        <dbReference type="ARBA" id="ARBA00023098"/>
    </source>
</evidence>
<evidence type="ECO:0000256" key="1">
    <source>
        <dbReference type="ARBA" id="ARBA00022801"/>
    </source>
</evidence>
<sequence length="992" mass="116015">MHVENGNILDVLFAGKDSGLFAKQGKLWINQNDLFVNNDNDHDNHHQQPFDDHKKFIQYYCRLRGNLLFVIDLDNSKIISKPLNLIILSQNFNIKLCDSKPNCSLFEFCLVLNVHKDTNKKKNYHFACNTIEDRDDWIKNIYLASFHFLRSLHKALGDDFLQKQNSYQHDAINDRVDYHHVDLLKYLRIIIGCDNVLTLCNHSGTSPRFFIKLFSRNPLKKQEWKFLGQTESIQSKSPQFVNSISIFIDVDNFLEIELKFELHYVIETHLKIEFLYAYAYEKIIANQIDTPKIFKLNLKNPKTNKLVGKLKFQIIDNSNDNSHHQFTLNHSKMSNKPIIIRNEHNENISSNLFNASITKRLFFSAYDQSIASKIILEECMQDTRFVFVIPMIILKSHVKDEDFIRNSILEQTKLLSKCDFYQRLIDFHSQNIKSLENIVNEIASFMVDHTFRSSTMKKDLFLQFVPINFHRQLFRVNFEGKSSNILRIYTVGAFACHHYGFEKYNWKLSMLMNLVGNQTIDEFVCVDETWKLLQKLMKISHNERIISDCLNDLIKHFKNDNKSEIKFLYERIYSYAEEVIDLIAKNDGESFVNQMNAIMSNHVPSYSEECQLEPIDLTYLNIKACFVDINDKIERQKNQKKCLLNEFEPCNRKLRNAIASLRRTILACYISSFAELKSSKDIEHLHQIKFRWLSLISQSLTTLIIFIQDHLLDDKINIKFLANIHRTGFISILYETLLSCFSEETGMLEDMIFALDTISNITTITFRFDGQTTSDSALMIPEIDFNNNKIHLLFHIHPLKIAGKLVINNDRIECQMLLLIFNVGVNQQASLPNNIFKKSLQEEVNEVSFSKLGLFINQFYSNDDHVKKLLKNLETELKSFKSKNIKILELANEIIRHLDGIKVTCCKSAKDRTGMSVTLEEVRYTFKFLNLQKDMHSHLFQTMLDTLRRDGTRIENVQKNIGAKKYAFNYLCLLTFPMEFRPPSGTYSNVES</sequence>
<dbReference type="AlphaFoldDB" id="A0A9D4P918"/>
<keyword evidence="2" id="KW-0443">Lipid metabolism</keyword>
<dbReference type="GO" id="GO:0005737">
    <property type="term" value="C:cytoplasm"/>
    <property type="evidence" value="ECO:0007669"/>
    <property type="project" value="TreeGrafter"/>
</dbReference>
<dbReference type="EMBL" id="SDOV01000001">
    <property type="protein sequence ID" value="KAH7646322.1"/>
    <property type="molecule type" value="Genomic_DNA"/>
</dbReference>
<protein>
    <submittedName>
        <fullName evidence="4">Lethal giant larvae-like protein</fullName>
    </submittedName>
</protein>
<comment type="caution">
    <text evidence="4">The sequence shown here is derived from an EMBL/GenBank/DDBJ whole genome shotgun (WGS) entry which is preliminary data.</text>
</comment>
<dbReference type="PANTHER" id="PTHR12187">
    <property type="entry name" value="AGAP000124-PA"/>
    <property type="match status" value="1"/>
</dbReference>
<dbReference type="SUPFAM" id="SSF50729">
    <property type="entry name" value="PH domain-like"/>
    <property type="match status" value="1"/>
</dbReference>
<organism evidence="4">
    <name type="scientific">Dermatophagoides farinae</name>
    <name type="common">American house dust mite</name>
    <dbReference type="NCBI Taxonomy" id="6954"/>
    <lineage>
        <taxon>Eukaryota</taxon>
        <taxon>Metazoa</taxon>
        <taxon>Ecdysozoa</taxon>
        <taxon>Arthropoda</taxon>
        <taxon>Chelicerata</taxon>
        <taxon>Arachnida</taxon>
        <taxon>Acari</taxon>
        <taxon>Acariformes</taxon>
        <taxon>Sarcoptiformes</taxon>
        <taxon>Astigmata</taxon>
        <taxon>Psoroptidia</taxon>
        <taxon>Analgoidea</taxon>
        <taxon>Pyroglyphidae</taxon>
        <taxon>Dermatophagoidinae</taxon>
        <taxon>Dermatophagoides</taxon>
    </lineage>
</organism>
<dbReference type="InterPro" id="IPR001849">
    <property type="entry name" value="PH_domain"/>
</dbReference>
<reference evidence="4" key="2">
    <citation type="journal article" date="2021" name="World Allergy Organ. J.">
        <title>Chromosome-level assembly of Dermatophagoides farinae genome and transcriptome reveals two novel allergens Der f 37 and Der f 39.</title>
        <authorList>
            <person name="Chen J."/>
            <person name="Cai Z."/>
            <person name="Fan D."/>
            <person name="Hu J."/>
            <person name="Hou Y."/>
            <person name="He Y."/>
            <person name="Zhang Z."/>
            <person name="Zhao Z."/>
            <person name="Gao P."/>
            <person name="Hu W."/>
            <person name="Sun J."/>
            <person name="Li J."/>
            <person name="Ji K."/>
        </authorList>
    </citation>
    <scope>NUCLEOTIDE SEQUENCE</scope>
    <source>
        <strain evidence="4">JKM2019</strain>
    </source>
</reference>
<dbReference type="InterPro" id="IPR011993">
    <property type="entry name" value="PH-like_dom_sf"/>
</dbReference>
<gene>
    <name evidence="4" type="ORF">HUG17_1860</name>
</gene>
<name>A0A9D4P918_DERFA</name>
<dbReference type="Proteomes" id="UP000828236">
    <property type="component" value="Unassembled WGS sequence"/>
</dbReference>
<dbReference type="GO" id="GO:0016316">
    <property type="term" value="F:phosphatidylinositol-3,4-bisphosphate 4-phosphatase activity"/>
    <property type="evidence" value="ECO:0007669"/>
    <property type="project" value="InterPro"/>
</dbReference>
<dbReference type="SMART" id="SM00233">
    <property type="entry name" value="PH"/>
    <property type="match status" value="1"/>
</dbReference>
<dbReference type="OrthoDB" id="159395at2759"/>
<evidence type="ECO:0000313" key="4">
    <source>
        <dbReference type="EMBL" id="KAH7646322.1"/>
    </source>
</evidence>
<dbReference type="InterPro" id="IPR039034">
    <property type="entry name" value="INPP4"/>
</dbReference>
<accession>A0A9D4P918</accession>
<keyword evidence="1" id="KW-0378">Hydrolase</keyword>
<feature type="domain" description="PH" evidence="3">
    <location>
        <begin position="21"/>
        <end position="148"/>
    </location>
</feature>
<dbReference type="Gene3D" id="2.30.29.30">
    <property type="entry name" value="Pleckstrin-homology domain (PH domain)/Phosphotyrosine-binding domain (PTB)"/>
    <property type="match status" value="1"/>
</dbReference>
<evidence type="ECO:0000259" key="3">
    <source>
        <dbReference type="SMART" id="SM00233"/>
    </source>
</evidence>
<proteinExistence type="predicted"/>
<dbReference type="PANTHER" id="PTHR12187:SF11">
    <property type="entry name" value="PHOSPHATIDYLINOSITOL-3,4-BISPHOSPHATE 4-PHOSPHATASE"/>
    <property type="match status" value="1"/>
</dbReference>